<dbReference type="Gene3D" id="3.40.930.10">
    <property type="entry name" value="Mannitol-specific EII, Chain A"/>
    <property type="match status" value="1"/>
</dbReference>
<dbReference type="SUPFAM" id="SSF55804">
    <property type="entry name" value="Phoshotransferase/anion transport protein"/>
    <property type="match status" value="1"/>
</dbReference>
<evidence type="ECO:0000259" key="1">
    <source>
        <dbReference type="PROSITE" id="PS51094"/>
    </source>
</evidence>
<evidence type="ECO:0000313" key="2">
    <source>
        <dbReference type="EMBL" id="MQS74840.1"/>
    </source>
</evidence>
<keyword evidence="2" id="KW-0813">Transport</keyword>
<dbReference type="AlphaFoldDB" id="A0A5P0ZKQ6"/>
<dbReference type="RefSeq" id="WP_153384260.1">
    <property type="nucleotide sequence ID" value="NZ_VDFO01000014.1"/>
</dbReference>
<evidence type="ECO:0000313" key="3">
    <source>
        <dbReference type="EMBL" id="MQS97235.1"/>
    </source>
</evidence>
<organism evidence="2 5">
    <name type="scientific">Companilactobacillus halodurans</name>
    <dbReference type="NCBI Taxonomy" id="2584183"/>
    <lineage>
        <taxon>Bacteria</taxon>
        <taxon>Bacillati</taxon>
        <taxon>Bacillota</taxon>
        <taxon>Bacilli</taxon>
        <taxon>Lactobacillales</taxon>
        <taxon>Lactobacillaceae</taxon>
        <taxon>Companilactobacillus</taxon>
    </lineage>
</organism>
<dbReference type="EMBL" id="VDFO01000014">
    <property type="protein sequence ID" value="MQS97235.1"/>
    <property type="molecule type" value="Genomic_DNA"/>
</dbReference>
<dbReference type="PANTHER" id="PTHR47738">
    <property type="entry name" value="PTS SYSTEM FRUCTOSE-LIKE EIIA COMPONENT-RELATED"/>
    <property type="match status" value="1"/>
</dbReference>
<reference evidence="4 5" key="1">
    <citation type="journal article" date="2019" name="Syst. Appl. Microbiol.">
        <title>Polyphasic characterization of two novel Lactobacillus spp. isolated from blown salami packages: Description of Lactobacillus halodurans sp. nov. and Lactobacillus salsicarnum sp. nov.</title>
        <authorList>
            <person name="Schuster J.A."/>
            <person name="Klingl A."/>
            <person name="Vogel R.F."/>
            <person name="Ehrmann M.A."/>
        </authorList>
    </citation>
    <scope>NUCLEOTIDE SEQUENCE [LARGE SCALE GENOMIC DNA]</scope>
    <source>
        <strain evidence="3 4">TMW 1.1920</strain>
        <strain evidence="2 5">TMW 1.2172</strain>
    </source>
</reference>
<comment type="caution">
    <text evidence="2">The sequence shown here is derived from an EMBL/GenBank/DDBJ whole genome shotgun (WGS) entry which is preliminary data.</text>
</comment>
<keyword evidence="2" id="KW-0762">Sugar transport</keyword>
<dbReference type="PANTHER" id="PTHR47738:SF1">
    <property type="entry name" value="NITROGEN REGULATORY PROTEIN"/>
    <property type="match status" value="1"/>
</dbReference>
<gene>
    <name evidence="3" type="ORF">FHL05_04950</name>
    <name evidence="2" type="ORF">FHL06_00310</name>
</gene>
<keyword evidence="4" id="KW-1185">Reference proteome</keyword>
<dbReference type="Proteomes" id="UP000414364">
    <property type="component" value="Unassembled WGS sequence"/>
</dbReference>
<dbReference type="InterPro" id="IPR016152">
    <property type="entry name" value="PTrfase/Anion_transptr"/>
</dbReference>
<dbReference type="InterPro" id="IPR002178">
    <property type="entry name" value="PTS_EIIA_type-2_dom"/>
</dbReference>
<accession>A0A5P0ZKQ6</accession>
<sequence>MTEKTSLWQRIKNHFKKSPNSDDAPKRTVVIVTNDNNVPNNRPRVDKMSDFSKVLVASDIILDVDASSKIELLKYIAKFAHETDSKIDSEALYGKLIMRENQASTQMGGGVVMPHAMDSSISKLRAIILKLKNPIVWAQGEKVDVVVSLLIPDPEKDYQHVPYMSTLARLMLKKDFLKSLKQAKSSEAVLRLFS</sequence>
<dbReference type="OrthoDB" id="2321505at2"/>
<proteinExistence type="predicted"/>
<protein>
    <submittedName>
        <fullName evidence="2">PTS sugar transporter subunit IIA</fullName>
    </submittedName>
</protein>
<name>A0A5P0ZKQ6_9LACO</name>
<evidence type="ECO:0000313" key="5">
    <source>
        <dbReference type="Proteomes" id="UP000414364"/>
    </source>
</evidence>
<dbReference type="InterPro" id="IPR051541">
    <property type="entry name" value="PTS_SugarTrans_NitroReg"/>
</dbReference>
<dbReference type="Pfam" id="PF00359">
    <property type="entry name" value="PTS_EIIA_2"/>
    <property type="match status" value="1"/>
</dbReference>
<feature type="domain" description="PTS EIIA type-2" evidence="1">
    <location>
        <begin position="53"/>
        <end position="194"/>
    </location>
</feature>
<evidence type="ECO:0000313" key="4">
    <source>
        <dbReference type="Proteomes" id="UP000371423"/>
    </source>
</evidence>
<dbReference type="Proteomes" id="UP000371423">
    <property type="component" value="Unassembled WGS sequence"/>
</dbReference>
<dbReference type="PROSITE" id="PS51094">
    <property type="entry name" value="PTS_EIIA_TYPE_2"/>
    <property type="match status" value="1"/>
</dbReference>
<dbReference type="EMBL" id="VDFP01000001">
    <property type="protein sequence ID" value="MQS74840.1"/>
    <property type="molecule type" value="Genomic_DNA"/>
</dbReference>
<dbReference type="GO" id="GO:0030295">
    <property type="term" value="F:protein kinase activator activity"/>
    <property type="evidence" value="ECO:0007669"/>
    <property type="project" value="TreeGrafter"/>
</dbReference>